<dbReference type="Pfam" id="PF01381">
    <property type="entry name" value="HTH_3"/>
    <property type="match status" value="1"/>
</dbReference>
<dbReference type="RefSeq" id="WP_009127951.1">
    <property type="nucleotide sequence ID" value="NZ_JH992940.1"/>
</dbReference>
<dbReference type="InterPro" id="IPR010982">
    <property type="entry name" value="Lambda_DNA-bd_dom_sf"/>
</dbReference>
<organism evidence="2 3">
    <name type="scientific">Bacteroides oleiciplenus YIT 12058</name>
    <dbReference type="NCBI Taxonomy" id="742727"/>
    <lineage>
        <taxon>Bacteria</taxon>
        <taxon>Pseudomonadati</taxon>
        <taxon>Bacteroidota</taxon>
        <taxon>Bacteroidia</taxon>
        <taxon>Bacteroidales</taxon>
        <taxon>Bacteroidaceae</taxon>
        <taxon>Bacteroides</taxon>
    </lineage>
</organism>
<gene>
    <name evidence="2" type="ORF">HMPREF9447_00619</name>
</gene>
<reference evidence="2 3" key="1">
    <citation type="submission" date="2012-09" db="EMBL/GenBank/DDBJ databases">
        <title>The Genome Sequence of Bacteroides oleiciplenus YIT 12058.</title>
        <authorList>
            <consortium name="The Broad Institute Genome Sequencing Platform"/>
            <person name="Earl A."/>
            <person name="Ward D."/>
            <person name="Feldgarden M."/>
            <person name="Gevers D."/>
            <person name="Morotomi M."/>
            <person name="Walker B."/>
            <person name="Young S.K."/>
            <person name="Zeng Q."/>
            <person name="Gargeya S."/>
            <person name="Fitzgerald M."/>
            <person name="Haas B."/>
            <person name="Abouelleil A."/>
            <person name="Alvarado L."/>
            <person name="Arachchi H.M."/>
            <person name="Berlin A.M."/>
            <person name="Chapman S.B."/>
            <person name="Goldberg J."/>
            <person name="Griggs A."/>
            <person name="Gujja S."/>
            <person name="Hansen M."/>
            <person name="Howarth C."/>
            <person name="Imamovic A."/>
            <person name="Larimer J."/>
            <person name="McCowen C."/>
            <person name="Montmayeur A."/>
            <person name="Murphy C."/>
            <person name="Neiman D."/>
            <person name="Pearson M."/>
            <person name="Priest M."/>
            <person name="Roberts A."/>
            <person name="Saif S."/>
            <person name="Shea T."/>
            <person name="Sisk P."/>
            <person name="Sykes S."/>
            <person name="Wortman J."/>
            <person name="Nusbaum C."/>
            <person name="Birren B."/>
        </authorList>
    </citation>
    <scope>NUCLEOTIDE SEQUENCE [LARGE SCALE GENOMIC DNA]</scope>
    <source>
        <strain evidence="2 3">YIT 12058</strain>
    </source>
</reference>
<feature type="domain" description="HTH cro/C1-type" evidence="1">
    <location>
        <begin position="6"/>
        <end position="60"/>
    </location>
</feature>
<dbReference type="InterPro" id="IPR001387">
    <property type="entry name" value="Cro/C1-type_HTH"/>
</dbReference>
<evidence type="ECO:0000313" key="3">
    <source>
        <dbReference type="Proteomes" id="UP000009872"/>
    </source>
</evidence>
<dbReference type="SMART" id="SM00530">
    <property type="entry name" value="HTH_XRE"/>
    <property type="match status" value="1"/>
</dbReference>
<dbReference type="SUPFAM" id="SSF47413">
    <property type="entry name" value="lambda repressor-like DNA-binding domains"/>
    <property type="match status" value="1"/>
</dbReference>
<evidence type="ECO:0000313" key="2">
    <source>
        <dbReference type="EMBL" id="EKU92169.1"/>
    </source>
</evidence>
<dbReference type="PATRIC" id="fig|742727.4.peg.624"/>
<accession>K9E4U9</accession>
<dbReference type="Proteomes" id="UP000009872">
    <property type="component" value="Unassembled WGS sequence"/>
</dbReference>
<sequence>MIREVIIEAMKIRKIKSKDLAELIGVAKSSMSLFFNGKMNLGQEKIEMMLKFLNIDLVIR</sequence>
<dbReference type="AlphaFoldDB" id="K9E4U9"/>
<dbReference type="EMBL" id="ADLF01000002">
    <property type="protein sequence ID" value="EKU92169.1"/>
    <property type="molecule type" value="Genomic_DNA"/>
</dbReference>
<dbReference type="CDD" id="cd00093">
    <property type="entry name" value="HTH_XRE"/>
    <property type="match status" value="1"/>
</dbReference>
<evidence type="ECO:0000259" key="1">
    <source>
        <dbReference type="PROSITE" id="PS50943"/>
    </source>
</evidence>
<dbReference type="STRING" id="742727.HMPREF9447_00619"/>
<name>K9E4U9_9BACE</name>
<protein>
    <recommendedName>
        <fullName evidence="1">HTH cro/C1-type domain-containing protein</fullName>
    </recommendedName>
</protein>
<proteinExistence type="predicted"/>
<dbReference type="Gene3D" id="1.10.260.40">
    <property type="entry name" value="lambda repressor-like DNA-binding domains"/>
    <property type="match status" value="1"/>
</dbReference>
<dbReference type="GO" id="GO:0003677">
    <property type="term" value="F:DNA binding"/>
    <property type="evidence" value="ECO:0007669"/>
    <property type="project" value="InterPro"/>
</dbReference>
<dbReference type="PROSITE" id="PS50943">
    <property type="entry name" value="HTH_CROC1"/>
    <property type="match status" value="1"/>
</dbReference>
<keyword evidence="3" id="KW-1185">Reference proteome</keyword>
<comment type="caution">
    <text evidence="2">The sequence shown here is derived from an EMBL/GenBank/DDBJ whole genome shotgun (WGS) entry which is preliminary data.</text>
</comment>
<dbReference type="HOGENOM" id="CLU_208283_0_0_10"/>